<reference evidence="1 2" key="1">
    <citation type="submission" date="2023-08" db="EMBL/GenBank/DDBJ databases">
        <title>Draft genome sequence of Algoriphagus confluentis.</title>
        <authorList>
            <person name="Takatani N."/>
            <person name="Hosokawa M."/>
            <person name="Sawabe T."/>
        </authorList>
    </citation>
    <scope>NUCLEOTIDE SEQUENCE [LARGE SCALE GENOMIC DNA]</scope>
    <source>
        <strain evidence="1 2">NBRC 111222</strain>
    </source>
</reference>
<name>A0ABQ6PNV2_9BACT</name>
<keyword evidence="2" id="KW-1185">Reference proteome</keyword>
<evidence type="ECO:0000313" key="1">
    <source>
        <dbReference type="EMBL" id="GMQ29621.1"/>
    </source>
</evidence>
<dbReference type="RefSeq" id="WP_338224337.1">
    <property type="nucleotide sequence ID" value="NZ_BTPD01000006.1"/>
</dbReference>
<dbReference type="Proteomes" id="UP001338309">
    <property type="component" value="Unassembled WGS sequence"/>
</dbReference>
<proteinExistence type="predicted"/>
<accession>A0ABQ6PNV2</accession>
<sequence length="78" mass="9214">MENSVLKEKLHQVIENGDERLLELLYEVVKDFDKQEIIFLGEPFSSSQLIQRIMLAKARVDKGEFISMKELEKESENW</sequence>
<comment type="caution">
    <text evidence="1">The sequence shown here is derived from an EMBL/GenBank/DDBJ whole genome shotgun (WGS) entry which is preliminary data.</text>
</comment>
<gene>
    <name evidence="1" type="ORF">Aconfl_22640</name>
</gene>
<evidence type="ECO:0000313" key="2">
    <source>
        <dbReference type="Proteomes" id="UP001338309"/>
    </source>
</evidence>
<organism evidence="1 2">
    <name type="scientific">Algoriphagus confluentis</name>
    <dbReference type="NCBI Taxonomy" id="1697556"/>
    <lineage>
        <taxon>Bacteria</taxon>
        <taxon>Pseudomonadati</taxon>
        <taxon>Bacteroidota</taxon>
        <taxon>Cytophagia</taxon>
        <taxon>Cytophagales</taxon>
        <taxon>Cyclobacteriaceae</taxon>
        <taxon>Algoriphagus</taxon>
    </lineage>
</organism>
<protein>
    <submittedName>
        <fullName evidence="1">Uncharacterized protein</fullName>
    </submittedName>
</protein>
<dbReference type="EMBL" id="BTPD01000006">
    <property type="protein sequence ID" value="GMQ29621.1"/>
    <property type="molecule type" value="Genomic_DNA"/>
</dbReference>